<dbReference type="SUPFAM" id="SSF48317">
    <property type="entry name" value="Acid phosphatase/Vanadium-dependent haloperoxidase"/>
    <property type="match status" value="1"/>
</dbReference>
<evidence type="ECO:0000313" key="6">
    <source>
        <dbReference type="EMBL" id="ODA31475.1"/>
    </source>
</evidence>
<evidence type="ECO:0000256" key="2">
    <source>
        <dbReference type="ARBA" id="ARBA00032707"/>
    </source>
</evidence>
<dbReference type="Proteomes" id="UP000094936">
    <property type="component" value="Unassembled WGS sequence"/>
</dbReference>
<dbReference type="Gene3D" id="1.20.144.10">
    <property type="entry name" value="Phosphatidic acid phosphatase type 2/haloperoxidase"/>
    <property type="match status" value="1"/>
</dbReference>
<keyword evidence="4" id="KW-0732">Signal</keyword>
<dbReference type="EC" id="3.6.1.27" evidence="1"/>
<evidence type="ECO:0000259" key="5">
    <source>
        <dbReference type="SMART" id="SM00014"/>
    </source>
</evidence>
<dbReference type="AlphaFoldDB" id="A0A1C3EE19"/>
<dbReference type="InterPro" id="IPR000326">
    <property type="entry name" value="PAP2/HPO"/>
</dbReference>
<evidence type="ECO:0000256" key="1">
    <source>
        <dbReference type="ARBA" id="ARBA00012374"/>
    </source>
</evidence>
<evidence type="ECO:0000256" key="4">
    <source>
        <dbReference type="SAM" id="SignalP"/>
    </source>
</evidence>
<dbReference type="InterPro" id="IPR036938">
    <property type="entry name" value="PAP2/HPO_sf"/>
</dbReference>
<comment type="catalytic activity">
    <reaction evidence="3">
        <text>di-trans,octa-cis-undecaprenyl diphosphate + H2O = di-trans,octa-cis-undecaprenyl phosphate + phosphate + H(+)</text>
        <dbReference type="Rhea" id="RHEA:28094"/>
        <dbReference type="ChEBI" id="CHEBI:15377"/>
        <dbReference type="ChEBI" id="CHEBI:15378"/>
        <dbReference type="ChEBI" id="CHEBI:43474"/>
        <dbReference type="ChEBI" id="CHEBI:58405"/>
        <dbReference type="ChEBI" id="CHEBI:60392"/>
        <dbReference type="EC" id="3.6.1.27"/>
    </reaction>
</comment>
<sequence>MKNYVVASALAASMVITPMAHAKSDSLTRTGDITQIAVPVGAGIISLMKDDTEGFFQLAEGALYTAAATHTLKAVVDAPRPDGSSNNSFPSGHTSAAAQGAAYLQFRYGWEYGVPAYALTALVGYSRVQAKRHYWRDVAAGAAIATGIQYAVTELGYSATGTYVMPYFNGDAVGVTANVKF</sequence>
<evidence type="ECO:0000256" key="3">
    <source>
        <dbReference type="ARBA" id="ARBA00047594"/>
    </source>
</evidence>
<feature type="chain" id="PRO_5008673070" description="undecaprenyl-diphosphate phosphatase" evidence="4">
    <location>
        <begin position="23"/>
        <end position="181"/>
    </location>
</feature>
<dbReference type="RefSeq" id="WP_068904441.1">
    <property type="nucleotide sequence ID" value="NZ_JBHUIF010000029.1"/>
</dbReference>
<reference evidence="6 7" key="1">
    <citation type="submission" date="2016-05" db="EMBL/GenBank/DDBJ databases">
        <title>Genomic Taxonomy of the Vibrionaceae.</title>
        <authorList>
            <person name="Gomez-Gil B."/>
            <person name="Enciso-Ibarra J."/>
        </authorList>
    </citation>
    <scope>NUCLEOTIDE SEQUENCE [LARGE SCALE GENOMIC DNA]</scope>
    <source>
        <strain evidence="6 7">CAIM 1920</strain>
    </source>
</reference>
<keyword evidence="7" id="KW-1185">Reference proteome</keyword>
<dbReference type="SMART" id="SM00014">
    <property type="entry name" value="acidPPc"/>
    <property type="match status" value="1"/>
</dbReference>
<name>A0A1C3EE19_9GAMM</name>
<dbReference type="PANTHER" id="PTHR14969:SF13">
    <property type="entry name" value="AT30094P"/>
    <property type="match status" value="1"/>
</dbReference>
<organism evidence="6 7">
    <name type="scientific">Veronia pacifica</name>
    <dbReference type="NCBI Taxonomy" id="1080227"/>
    <lineage>
        <taxon>Bacteria</taxon>
        <taxon>Pseudomonadati</taxon>
        <taxon>Pseudomonadota</taxon>
        <taxon>Gammaproteobacteria</taxon>
        <taxon>Vibrionales</taxon>
        <taxon>Vibrionaceae</taxon>
        <taxon>Veronia</taxon>
    </lineage>
</organism>
<gene>
    <name evidence="6" type="ORF">A8L45_16965</name>
</gene>
<dbReference type="EMBL" id="LYBM01000035">
    <property type="protein sequence ID" value="ODA31475.1"/>
    <property type="molecule type" value="Genomic_DNA"/>
</dbReference>
<accession>A0A1C3EE19</accession>
<comment type="caution">
    <text evidence="6">The sequence shown here is derived from an EMBL/GenBank/DDBJ whole genome shotgun (WGS) entry which is preliminary data.</text>
</comment>
<evidence type="ECO:0000313" key="7">
    <source>
        <dbReference type="Proteomes" id="UP000094936"/>
    </source>
</evidence>
<proteinExistence type="predicted"/>
<feature type="domain" description="Phosphatidic acid phosphatase type 2/haloperoxidase" evidence="5">
    <location>
        <begin position="53"/>
        <end position="153"/>
    </location>
</feature>
<protein>
    <recommendedName>
        <fullName evidence="1">undecaprenyl-diphosphate phosphatase</fullName>
        <ecNumber evidence="1">3.6.1.27</ecNumber>
    </recommendedName>
    <alternativeName>
        <fullName evidence="2">Undecaprenyl pyrophosphate phosphatase</fullName>
    </alternativeName>
</protein>
<dbReference type="PANTHER" id="PTHR14969">
    <property type="entry name" value="SPHINGOSINE-1-PHOSPHATE PHOSPHOHYDROLASE"/>
    <property type="match status" value="1"/>
</dbReference>
<dbReference type="Pfam" id="PF01569">
    <property type="entry name" value="PAP2"/>
    <property type="match status" value="1"/>
</dbReference>
<dbReference type="STRING" id="1080227.A8L45_16965"/>
<dbReference type="GO" id="GO:0050380">
    <property type="term" value="F:undecaprenyl-diphosphatase activity"/>
    <property type="evidence" value="ECO:0007669"/>
    <property type="project" value="UniProtKB-EC"/>
</dbReference>
<dbReference type="CDD" id="cd03394">
    <property type="entry name" value="PAP2_like_5"/>
    <property type="match status" value="1"/>
</dbReference>
<feature type="signal peptide" evidence="4">
    <location>
        <begin position="1"/>
        <end position="22"/>
    </location>
</feature>